<comment type="caution">
    <text evidence="2">The sequence shown here is derived from an EMBL/GenBank/DDBJ whole genome shotgun (WGS) entry which is preliminary data.</text>
</comment>
<feature type="chain" id="PRO_5036885625" evidence="1">
    <location>
        <begin position="25"/>
        <end position="186"/>
    </location>
</feature>
<gene>
    <name evidence="2" type="ORF">GCM10007989_19570</name>
</gene>
<dbReference type="Proteomes" id="UP000646579">
    <property type="component" value="Unassembled WGS sequence"/>
</dbReference>
<reference evidence="2" key="2">
    <citation type="submission" date="2020-09" db="EMBL/GenBank/DDBJ databases">
        <authorList>
            <person name="Sun Q."/>
            <person name="Kim S."/>
        </authorList>
    </citation>
    <scope>NUCLEOTIDE SEQUENCE</scope>
    <source>
        <strain evidence="2">KCTC 32437</strain>
    </source>
</reference>
<name>A0A918S6K2_9HYPH</name>
<protein>
    <submittedName>
        <fullName evidence="2">Uncharacterized protein</fullName>
    </submittedName>
</protein>
<keyword evidence="1" id="KW-0732">Signal</keyword>
<evidence type="ECO:0000313" key="2">
    <source>
        <dbReference type="EMBL" id="GHA24006.1"/>
    </source>
</evidence>
<dbReference type="EMBL" id="BMZE01000002">
    <property type="protein sequence ID" value="GHA24006.1"/>
    <property type="molecule type" value="Genomic_DNA"/>
</dbReference>
<evidence type="ECO:0000313" key="3">
    <source>
        <dbReference type="Proteomes" id="UP000646579"/>
    </source>
</evidence>
<feature type="signal peptide" evidence="1">
    <location>
        <begin position="1"/>
        <end position="24"/>
    </location>
</feature>
<dbReference type="RefSeq" id="WP_189425502.1">
    <property type="nucleotide sequence ID" value="NZ_BMZE01000002.1"/>
</dbReference>
<evidence type="ECO:0000256" key="1">
    <source>
        <dbReference type="SAM" id="SignalP"/>
    </source>
</evidence>
<dbReference type="AlphaFoldDB" id="A0A918S6K2"/>
<accession>A0A918S6K2</accession>
<reference evidence="2" key="1">
    <citation type="journal article" date="2014" name="Int. J. Syst. Evol. Microbiol.">
        <title>Complete genome sequence of Corynebacterium casei LMG S-19264T (=DSM 44701T), isolated from a smear-ripened cheese.</title>
        <authorList>
            <consortium name="US DOE Joint Genome Institute (JGI-PGF)"/>
            <person name="Walter F."/>
            <person name="Albersmeier A."/>
            <person name="Kalinowski J."/>
            <person name="Ruckert C."/>
        </authorList>
    </citation>
    <scope>NUCLEOTIDE SEQUENCE</scope>
    <source>
        <strain evidence="2">KCTC 32437</strain>
    </source>
</reference>
<proteinExistence type="predicted"/>
<sequence>MRRWKAVSAFVLLANSLAAVPAVAGFQSFYTDLNLDDCLVLSADDFESIWSCPGYRGFPLWVSQSDLRFYLSYGFSAPNERVAGQTAEPFNHLGPELEWRLSNAMGRWFPVASIARYFTSNAQGEETNEVLVVSQIAEGNSCHIAYVDALVNEDAQALARDAADRLAGTVECDKVEPEIIGAFEAW</sequence>
<organism evidence="2 3">
    <name type="scientific">Devosia pacifica</name>
    <dbReference type="NCBI Taxonomy" id="1335967"/>
    <lineage>
        <taxon>Bacteria</taxon>
        <taxon>Pseudomonadati</taxon>
        <taxon>Pseudomonadota</taxon>
        <taxon>Alphaproteobacteria</taxon>
        <taxon>Hyphomicrobiales</taxon>
        <taxon>Devosiaceae</taxon>
        <taxon>Devosia</taxon>
    </lineage>
</organism>
<keyword evidence="3" id="KW-1185">Reference proteome</keyword>